<dbReference type="GO" id="GO:0006633">
    <property type="term" value="P:fatty acid biosynthetic process"/>
    <property type="evidence" value="ECO:0007669"/>
    <property type="project" value="TreeGrafter"/>
</dbReference>
<comment type="similarity">
    <text evidence="4">Belongs to the fabD family.</text>
</comment>
<dbReference type="Pfam" id="PF00698">
    <property type="entry name" value="Acyl_transf_1"/>
    <property type="match status" value="1"/>
</dbReference>
<organism evidence="7 8">
    <name type="scientific">candidate division WOR-1 bacterium RIFOXYB2_FULL_48_7</name>
    <dbReference type="NCBI Taxonomy" id="1802583"/>
    <lineage>
        <taxon>Bacteria</taxon>
        <taxon>Bacillati</taxon>
        <taxon>Saganbacteria</taxon>
    </lineage>
</organism>
<feature type="active site" evidence="5">
    <location>
        <position position="190"/>
    </location>
</feature>
<sequence length="289" mass="30476">MKSAFVFPGQGSQFVGMGKDSAEPLLDKANTLLGFDLKSIVLHGPEDELKKTAFLQPAIFTISVAAYQKLITSNQLPSAVAGHSLGEYAALYAAGALSFEDGVKLVHLRGKFMQEAVPEGEGAMAALLGGEKSVIVEICAKVGHVWPANFNSPGQVVISGKKESVAQAGEQLKAAGVKKVIPLAVSAPFHCPLMQPAADKLAVELEKITINDAKIPVVCNVTATYVTSGKELKRLLIEQVTASVLWEESVQKLVADGINNFVEVGPGKVLAGLIKKISPEATVKSFTEV</sequence>
<reference evidence="7 8" key="1">
    <citation type="journal article" date="2016" name="Nat. Commun.">
        <title>Thousands of microbial genomes shed light on interconnected biogeochemical processes in an aquifer system.</title>
        <authorList>
            <person name="Anantharaman K."/>
            <person name="Brown C.T."/>
            <person name="Hug L.A."/>
            <person name="Sharon I."/>
            <person name="Castelle C.J."/>
            <person name="Probst A.J."/>
            <person name="Thomas B.C."/>
            <person name="Singh A."/>
            <person name="Wilkins M.J."/>
            <person name="Karaoz U."/>
            <person name="Brodie E.L."/>
            <person name="Williams K.H."/>
            <person name="Hubbard S.S."/>
            <person name="Banfield J.F."/>
        </authorList>
    </citation>
    <scope>NUCLEOTIDE SEQUENCE [LARGE SCALE GENOMIC DNA]</scope>
</reference>
<dbReference type="SUPFAM" id="SSF55048">
    <property type="entry name" value="Probable ACP-binding domain of malonyl-CoA ACP transacylase"/>
    <property type="match status" value="1"/>
</dbReference>
<dbReference type="SMART" id="SM00827">
    <property type="entry name" value="PKS_AT"/>
    <property type="match status" value="1"/>
</dbReference>
<feature type="domain" description="Malonyl-CoA:ACP transacylase (MAT)" evidence="6">
    <location>
        <begin position="6"/>
        <end position="286"/>
    </location>
</feature>
<dbReference type="InterPro" id="IPR014043">
    <property type="entry name" value="Acyl_transferase_dom"/>
</dbReference>
<comment type="caution">
    <text evidence="7">The sequence shown here is derived from an EMBL/GenBank/DDBJ whole genome shotgun (WGS) entry which is preliminary data.</text>
</comment>
<gene>
    <name evidence="7" type="ORF">A2311_02730</name>
</gene>
<evidence type="ECO:0000259" key="6">
    <source>
        <dbReference type="SMART" id="SM00827"/>
    </source>
</evidence>
<dbReference type="InterPro" id="IPR016036">
    <property type="entry name" value="Malonyl_transacylase_ACP-bd"/>
</dbReference>
<dbReference type="PANTHER" id="PTHR42681:SF1">
    <property type="entry name" value="MALONYL-COA-ACYL CARRIER PROTEIN TRANSACYLASE, MITOCHONDRIAL"/>
    <property type="match status" value="1"/>
</dbReference>
<evidence type="ECO:0000256" key="2">
    <source>
        <dbReference type="ARBA" id="ARBA00023315"/>
    </source>
</evidence>
<dbReference type="FunFam" id="3.30.70.250:FF:000001">
    <property type="entry name" value="Malonyl CoA-acyl carrier protein transacylase"/>
    <property type="match status" value="1"/>
</dbReference>
<dbReference type="InterPro" id="IPR004410">
    <property type="entry name" value="Malonyl_CoA-ACP_transAc_FabD"/>
</dbReference>
<dbReference type="InterPro" id="IPR016035">
    <property type="entry name" value="Acyl_Trfase/lysoPLipase"/>
</dbReference>
<evidence type="ECO:0000256" key="5">
    <source>
        <dbReference type="PIRSR" id="PIRSR000446-1"/>
    </source>
</evidence>
<feature type="active site" evidence="5">
    <location>
        <position position="84"/>
    </location>
</feature>
<dbReference type="STRING" id="1802583.A2311_02730"/>
<dbReference type="PANTHER" id="PTHR42681">
    <property type="entry name" value="MALONYL-COA-ACYL CARRIER PROTEIN TRANSACYLASE, MITOCHONDRIAL"/>
    <property type="match status" value="1"/>
</dbReference>
<evidence type="ECO:0000256" key="4">
    <source>
        <dbReference type="PIRNR" id="PIRNR000446"/>
    </source>
</evidence>
<name>A0A1F4TMB0_UNCSA</name>
<dbReference type="GO" id="GO:0005829">
    <property type="term" value="C:cytosol"/>
    <property type="evidence" value="ECO:0007669"/>
    <property type="project" value="TreeGrafter"/>
</dbReference>
<dbReference type="AlphaFoldDB" id="A0A1F4TMB0"/>
<dbReference type="NCBIfam" id="TIGR00128">
    <property type="entry name" value="fabD"/>
    <property type="match status" value="1"/>
</dbReference>
<dbReference type="Gene3D" id="3.30.70.250">
    <property type="entry name" value="Malonyl-CoA ACP transacylase, ACP-binding"/>
    <property type="match status" value="1"/>
</dbReference>
<keyword evidence="1 4" id="KW-0808">Transferase</keyword>
<dbReference type="InterPro" id="IPR024925">
    <property type="entry name" value="Malonyl_CoA-ACP_transAc"/>
</dbReference>
<dbReference type="SUPFAM" id="SSF52151">
    <property type="entry name" value="FabD/lysophospholipase-like"/>
    <property type="match status" value="1"/>
</dbReference>
<evidence type="ECO:0000256" key="1">
    <source>
        <dbReference type="ARBA" id="ARBA00022679"/>
    </source>
</evidence>
<dbReference type="Proteomes" id="UP000178951">
    <property type="component" value="Unassembled WGS sequence"/>
</dbReference>
<evidence type="ECO:0000313" key="7">
    <source>
        <dbReference type="EMBL" id="OGC33855.1"/>
    </source>
</evidence>
<dbReference type="InterPro" id="IPR050858">
    <property type="entry name" value="Mal-CoA-ACP_Trans/PKS_FabD"/>
</dbReference>
<dbReference type="Gene3D" id="3.40.366.10">
    <property type="entry name" value="Malonyl-Coenzyme A Acyl Carrier Protein, domain 2"/>
    <property type="match status" value="1"/>
</dbReference>
<dbReference type="InterPro" id="IPR001227">
    <property type="entry name" value="Ac_transferase_dom_sf"/>
</dbReference>
<dbReference type="GO" id="GO:0004314">
    <property type="term" value="F:[acyl-carrier-protein] S-malonyltransferase activity"/>
    <property type="evidence" value="ECO:0007669"/>
    <property type="project" value="UniProtKB-EC"/>
</dbReference>
<dbReference type="PIRSF" id="PIRSF000446">
    <property type="entry name" value="Mct"/>
    <property type="match status" value="1"/>
</dbReference>
<accession>A0A1F4TMB0</accession>
<evidence type="ECO:0000313" key="8">
    <source>
        <dbReference type="Proteomes" id="UP000178951"/>
    </source>
</evidence>
<comment type="catalytic activity">
    <reaction evidence="3 4">
        <text>holo-[ACP] + malonyl-CoA = malonyl-[ACP] + CoA</text>
        <dbReference type="Rhea" id="RHEA:41792"/>
        <dbReference type="Rhea" id="RHEA-COMP:9623"/>
        <dbReference type="Rhea" id="RHEA-COMP:9685"/>
        <dbReference type="ChEBI" id="CHEBI:57287"/>
        <dbReference type="ChEBI" id="CHEBI:57384"/>
        <dbReference type="ChEBI" id="CHEBI:64479"/>
        <dbReference type="ChEBI" id="CHEBI:78449"/>
        <dbReference type="EC" id="2.3.1.39"/>
    </reaction>
</comment>
<dbReference type="EC" id="2.3.1.39" evidence="4"/>
<proteinExistence type="inferred from homology"/>
<dbReference type="EMBL" id="MEUF01000053">
    <property type="protein sequence ID" value="OGC33855.1"/>
    <property type="molecule type" value="Genomic_DNA"/>
</dbReference>
<keyword evidence="2 4" id="KW-0012">Acyltransferase</keyword>
<protein>
    <recommendedName>
        <fullName evidence="4">Malonyl CoA-acyl carrier protein transacylase</fullName>
        <ecNumber evidence="4">2.3.1.39</ecNumber>
    </recommendedName>
</protein>
<evidence type="ECO:0000256" key="3">
    <source>
        <dbReference type="ARBA" id="ARBA00048462"/>
    </source>
</evidence>